<feature type="chain" id="PRO_5016388126" evidence="1">
    <location>
        <begin position="24"/>
        <end position="712"/>
    </location>
</feature>
<dbReference type="Proteomes" id="UP000245489">
    <property type="component" value="Unassembled WGS sequence"/>
</dbReference>
<protein>
    <submittedName>
        <fullName evidence="4">Pregnancy-associated plasma protein-A</fullName>
    </submittedName>
</protein>
<evidence type="ECO:0000259" key="2">
    <source>
        <dbReference type="Pfam" id="PF05572"/>
    </source>
</evidence>
<dbReference type="Gene3D" id="3.40.390.10">
    <property type="entry name" value="Collagenase (Catalytic Domain)"/>
    <property type="match status" value="1"/>
</dbReference>
<keyword evidence="1" id="KW-0732">Signal</keyword>
<organism evidence="4 5">
    <name type="scientific">Arcicella aurantiaca</name>
    <dbReference type="NCBI Taxonomy" id="591202"/>
    <lineage>
        <taxon>Bacteria</taxon>
        <taxon>Pseudomonadati</taxon>
        <taxon>Bacteroidota</taxon>
        <taxon>Cytophagia</taxon>
        <taxon>Cytophagales</taxon>
        <taxon>Flectobacillaceae</taxon>
        <taxon>Arcicella</taxon>
    </lineage>
</organism>
<reference evidence="4 5" key="1">
    <citation type="submission" date="2018-05" db="EMBL/GenBank/DDBJ databases">
        <title>Genomic Encyclopedia of Archaeal and Bacterial Type Strains, Phase II (KMG-II): from individual species to whole genera.</title>
        <authorList>
            <person name="Goeker M."/>
        </authorList>
    </citation>
    <scope>NUCLEOTIDE SEQUENCE [LARGE SCALE GENOMIC DNA]</scope>
    <source>
        <strain evidence="4 5">DSM 22214</strain>
    </source>
</reference>
<feature type="domain" description="GEVED" evidence="3">
    <location>
        <begin position="556"/>
        <end position="638"/>
    </location>
</feature>
<dbReference type="InterPro" id="IPR008754">
    <property type="entry name" value="Peptidase_M43"/>
</dbReference>
<dbReference type="InterPro" id="IPR024079">
    <property type="entry name" value="MetalloPept_cat_dom_sf"/>
</dbReference>
<dbReference type="SUPFAM" id="SSF55486">
    <property type="entry name" value="Metalloproteases ('zincins'), catalytic domain"/>
    <property type="match status" value="1"/>
</dbReference>
<dbReference type="EMBL" id="QGGO01000009">
    <property type="protein sequence ID" value="PWK26837.1"/>
    <property type="molecule type" value="Genomic_DNA"/>
</dbReference>
<dbReference type="AlphaFoldDB" id="A0A316EBW9"/>
<gene>
    <name evidence="4" type="ORF">LV89_02043</name>
</gene>
<dbReference type="InterPro" id="IPR045474">
    <property type="entry name" value="GEVED"/>
</dbReference>
<evidence type="ECO:0000313" key="5">
    <source>
        <dbReference type="Proteomes" id="UP000245489"/>
    </source>
</evidence>
<keyword evidence="5" id="KW-1185">Reference proteome</keyword>
<accession>A0A316EBW9</accession>
<evidence type="ECO:0000313" key="4">
    <source>
        <dbReference type="EMBL" id="PWK26837.1"/>
    </source>
</evidence>
<feature type="signal peptide" evidence="1">
    <location>
        <begin position="1"/>
        <end position="23"/>
    </location>
</feature>
<dbReference type="GO" id="GO:0008237">
    <property type="term" value="F:metallopeptidase activity"/>
    <property type="evidence" value="ECO:0007669"/>
    <property type="project" value="InterPro"/>
</dbReference>
<proteinExistence type="predicted"/>
<sequence>MKTIFNHFLFILLLSFLSTFVQAQDTAYQCIYEPDAQTQEIARQVLAKMNSLKGQNQGNQTSLLTGVVKIPLVVHVIEPSTTSSIITDAEINAMVANLNAAYRATGAFAGSQDVEIEFELAKQDPTCNTTTGITRYDASGNATYVSKGVFNTGVSWATVQGWRTWAKNLYANIWIVHKLDNGAAGVGGPSEGFIVLANSVKTPNEQVSPHEIAHYFGLAHPFPTDATPGTNASCNCGDGDGLTDTPNLTAYSIGSICPHEWSCSSTTMNSLNPCTNLAYGNIQKNIMNYLNNTCGTQFTANQKTFMRNFIESYHSVLLTSPVLQTTPSTPIATISATPTFCTSTAFPNFSAMCLCSSVQTMTINGNVVTSYGLKPVLSAGQQSTWTYGLTCANGLTDTKTVLFYNPGVTNIITACGTGGVYSLTFNNPNNFMVTSSSGTVVGNSVINVPNGTNVVLTVSDANGCGNNQQTVISPCCSLGANSPVACTPTATNGLSNYFGIASFAFNGTPAINATSSSSQSDGKNYVDNSCLSQTNVIAGNTYTLTVGGHYTNAHKVKVYIDYNNNGLFTEADEIVLSGTTSGSTGGNIYSGTITIPNTAVANTLLRVRVLADPSSSSNSCTIVGQTGYGSGQIEDYALSITNNCTMYSVKSGNWDDATVWSCARIPTNSDIVTITAGHTVNVPSALIAHAKDVKAYGVLTVQQTGLLKLITP</sequence>
<evidence type="ECO:0000259" key="3">
    <source>
        <dbReference type="Pfam" id="PF20009"/>
    </source>
</evidence>
<dbReference type="Pfam" id="PF20009">
    <property type="entry name" value="GEVED"/>
    <property type="match status" value="1"/>
</dbReference>
<name>A0A316EBW9_9BACT</name>
<evidence type="ECO:0000256" key="1">
    <source>
        <dbReference type="SAM" id="SignalP"/>
    </source>
</evidence>
<comment type="caution">
    <text evidence="4">The sequence shown here is derived from an EMBL/GenBank/DDBJ whole genome shotgun (WGS) entry which is preliminary data.</text>
</comment>
<dbReference type="RefSeq" id="WP_109742790.1">
    <property type="nucleotide sequence ID" value="NZ_QGGO01000009.1"/>
</dbReference>
<dbReference type="Pfam" id="PF05572">
    <property type="entry name" value="Peptidase_M43"/>
    <property type="match status" value="1"/>
</dbReference>
<feature type="domain" description="Peptidase M43 pregnancy-associated plasma-A" evidence="2">
    <location>
        <begin position="195"/>
        <end position="311"/>
    </location>
</feature>
<dbReference type="OrthoDB" id="6385856at2"/>